<dbReference type="InterPro" id="IPR013320">
    <property type="entry name" value="ConA-like_dom_sf"/>
</dbReference>
<evidence type="ECO:0000256" key="1">
    <source>
        <dbReference type="ARBA" id="ARBA00023157"/>
    </source>
</evidence>
<dbReference type="Pfam" id="PF00084">
    <property type="entry name" value="Sushi"/>
    <property type="match status" value="1"/>
</dbReference>
<dbReference type="Gene3D" id="2.60.120.200">
    <property type="match status" value="1"/>
</dbReference>
<evidence type="ECO:0000259" key="3">
    <source>
        <dbReference type="PROSITE" id="PS50060"/>
    </source>
</evidence>
<evidence type="ECO:0000256" key="2">
    <source>
        <dbReference type="SAM" id="SignalP"/>
    </source>
</evidence>
<feature type="domain" description="MAM" evidence="3">
    <location>
        <begin position="131"/>
        <end position="310"/>
    </location>
</feature>
<dbReference type="Pfam" id="PF00629">
    <property type="entry name" value="MAM"/>
    <property type="match status" value="1"/>
</dbReference>
<dbReference type="InterPro" id="IPR051560">
    <property type="entry name" value="MAM_domain-containing"/>
</dbReference>
<reference evidence="4" key="1">
    <citation type="submission" date="2025-05" db="UniProtKB">
        <authorList>
            <consortium name="RefSeq"/>
        </authorList>
    </citation>
    <scope>NUCLEOTIDE SEQUENCE [LARGE SCALE GENOMIC DNA]</scope>
    <source>
        <strain evidence="4">14028-0561.14</strain>
    </source>
</reference>
<dbReference type="RefSeq" id="XP_017038460.1">
    <property type="nucleotide sequence ID" value="XM_017182971.3"/>
</dbReference>
<evidence type="ECO:0000313" key="5">
    <source>
        <dbReference type="RefSeq" id="XP_017038460.1"/>
    </source>
</evidence>
<dbReference type="InterPro" id="IPR000436">
    <property type="entry name" value="Sushi_SCR_CCP_dom"/>
</dbReference>
<proteinExistence type="predicted"/>
<dbReference type="Proteomes" id="UP001652661">
    <property type="component" value="Chromosome 2L"/>
</dbReference>
<gene>
    <name evidence="5" type="primary">Sr-CIII</name>
</gene>
<accession>A0A6P4JC49</accession>
<organism evidence="4 5">
    <name type="scientific">Drosophila kikkawai</name>
    <name type="common">Fruit fly</name>
    <dbReference type="NCBI Taxonomy" id="30033"/>
    <lineage>
        <taxon>Eukaryota</taxon>
        <taxon>Metazoa</taxon>
        <taxon>Ecdysozoa</taxon>
        <taxon>Arthropoda</taxon>
        <taxon>Hexapoda</taxon>
        <taxon>Insecta</taxon>
        <taxon>Pterygota</taxon>
        <taxon>Neoptera</taxon>
        <taxon>Endopterygota</taxon>
        <taxon>Diptera</taxon>
        <taxon>Brachycera</taxon>
        <taxon>Muscomorpha</taxon>
        <taxon>Ephydroidea</taxon>
        <taxon>Drosophilidae</taxon>
        <taxon>Drosophila</taxon>
        <taxon>Sophophora</taxon>
    </lineage>
</organism>
<dbReference type="AlphaFoldDB" id="A0A6P4JC49"/>
<feature type="signal peptide" evidence="2">
    <location>
        <begin position="1"/>
        <end position="20"/>
    </location>
</feature>
<sequence>MKFLFAVSAIFAYTIHQALGFCERPTDLVHGSVRNFPKNRWIFDCDQGYEIQGRSEITCINDLLRGERPFCAKTGCKELETPKNGKLINPKGLKAEINCDKDYVLFGNKYTYCDGNDWQIRLGTCQATQNYSCDFEREDLCGWTFPHSKPQPWSRISTSSSFHSIKTGPQRDHTFQNDNEGHFIRMETQSGVTGSYHFESPVYPQHLSLGNTTCFQFHFFMFGEGVESLFVSIKPASMAVAEMWEKFEKNSTQFQKCGNLGNKWYEHSIPITEMNEDFQIIFTVTDAQSRFGDIAIDDVKFLETQEECKEAFVVKDPCLPKTTVNSGTKNTNTCHYFNLALISLAVIITGLKNVNK</sequence>
<name>A0A6P4JC49_DROKI</name>
<dbReference type="CDD" id="cd06263">
    <property type="entry name" value="MAM"/>
    <property type="match status" value="1"/>
</dbReference>
<dbReference type="SMART" id="SM00032">
    <property type="entry name" value="CCP"/>
    <property type="match status" value="2"/>
</dbReference>
<keyword evidence="1" id="KW-1015">Disulfide bond</keyword>
<dbReference type="SUPFAM" id="SSF49899">
    <property type="entry name" value="Concanavalin A-like lectins/glucanases"/>
    <property type="match status" value="1"/>
</dbReference>
<dbReference type="CDD" id="cd00033">
    <property type="entry name" value="CCP"/>
    <property type="match status" value="2"/>
</dbReference>
<dbReference type="InterPro" id="IPR035976">
    <property type="entry name" value="Sushi/SCR/CCP_sf"/>
</dbReference>
<reference evidence="5" key="2">
    <citation type="submission" date="2025-08" db="UniProtKB">
        <authorList>
            <consortium name="RefSeq"/>
        </authorList>
    </citation>
    <scope>IDENTIFICATION</scope>
    <source>
        <strain evidence="5">14028-0561.14</strain>
        <tissue evidence="5">Whole fly</tissue>
    </source>
</reference>
<dbReference type="GO" id="GO:0016020">
    <property type="term" value="C:membrane"/>
    <property type="evidence" value="ECO:0007669"/>
    <property type="project" value="InterPro"/>
</dbReference>
<dbReference type="OrthoDB" id="6107927at2759"/>
<dbReference type="SUPFAM" id="SSF57535">
    <property type="entry name" value="Complement control module/SCR domain"/>
    <property type="match status" value="2"/>
</dbReference>
<dbReference type="InterPro" id="IPR000998">
    <property type="entry name" value="MAM_dom"/>
</dbReference>
<dbReference type="PROSITE" id="PS50060">
    <property type="entry name" value="MAM_2"/>
    <property type="match status" value="1"/>
</dbReference>
<keyword evidence="4" id="KW-1185">Reference proteome</keyword>
<dbReference type="Gene3D" id="2.10.70.10">
    <property type="entry name" value="Complement Module, domain 1"/>
    <property type="match status" value="2"/>
</dbReference>
<feature type="chain" id="PRO_5028206337" evidence="2">
    <location>
        <begin position="21"/>
        <end position="356"/>
    </location>
</feature>
<protein>
    <submittedName>
        <fullName evidence="5">Neuropilin-1a</fullName>
    </submittedName>
</protein>
<keyword evidence="2" id="KW-0732">Signal</keyword>
<evidence type="ECO:0000313" key="4">
    <source>
        <dbReference type="Proteomes" id="UP001652661"/>
    </source>
</evidence>
<dbReference type="SMART" id="SM00137">
    <property type="entry name" value="MAM"/>
    <property type="match status" value="1"/>
</dbReference>
<dbReference type="PANTHER" id="PTHR23282">
    <property type="entry name" value="APICAL ENDOSOMAL GLYCOPROTEIN PRECURSOR"/>
    <property type="match status" value="1"/>
</dbReference>
<dbReference type="PANTHER" id="PTHR23282:SF146">
    <property type="entry name" value="RT07201P-RELATED"/>
    <property type="match status" value="1"/>
</dbReference>